<keyword evidence="7" id="KW-0594">Phospholipid biosynthesis</keyword>
<dbReference type="NCBIfam" id="TIGR00163">
    <property type="entry name" value="PS_decarb"/>
    <property type="match status" value="1"/>
</dbReference>
<comment type="pathway">
    <text evidence="2">Lipid metabolism.</text>
</comment>
<evidence type="ECO:0000256" key="7">
    <source>
        <dbReference type="ARBA" id="ARBA00023209"/>
    </source>
</evidence>
<keyword evidence="9" id="KW-1208">Phospholipid metabolism</keyword>
<dbReference type="GO" id="GO:0006646">
    <property type="term" value="P:phosphatidylethanolamine biosynthetic process"/>
    <property type="evidence" value="ECO:0007669"/>
    <property type="project" value="TreeGrafter"/>
</dbReference>
<protein>
    <recommendedName>
        <fullName evidence="3">phosphatidylserine decarboxylase</fullName>
        <ecNumber evidence="3">4.1.1.65</ecNumber>
    </recommendedName>
</protein>
<comment type="cofactor">
    <cofactor evidence="1">
        <name>pyruvate</name>
        <dbReference type="ChEBI" id="CHEBI:15361"/>
    </cofactor>
</comment>
<dbReference type="AlphaFoldDB" id="A0AAD1XEU6"/>
<sequence length="450" mass="52237">MKGLYKKISRGHNIFKDPIKKVQLKHETRNNLFSYQRNKRLFIVGTILTVAPIFYMKRPDPWRLVSRFTGWFASLNLPQFVLLPILKMYISVYKINTDEILIEDLKEYKSISQFFIRKLKEGVRTIDEPNNPSSICSPCDGTVFNLGTCEENTLVIVKGHTYKVSEFLFGQNKFERKDFLDILDKIKKRGNEMKYILLYLSPSDYHRYHSPTSFTTSYRRHIPGTLYPVMPSFVKKKPEVFNANERVILLGDWIHGFFTTSFIGATNVGSIVVNFDKALKTNKSITDYKCQDENFIEMTDFDGIFKNNVIIKKNSLGKNEEDVVNILPECEMFDVKDMIDTNAGQTKFVYNESQEMDLKYNIINSFQPEEAQEQFDEYQKYLSEKLEKPGEYIQAFSRTNKGIMLKKGQEIGYFNMGSSIMLVFEAPKGSKFSVEEGQTVKLGNTLMKVE</sequence>
<gene>
    <name evidence="13" type="ORF">ECRASSUSDP1_LOCUS9597</name>
</gene>
<evidence type="ECO:0000256" key="2">
    <source>
        <dbReference type="ARBA" id="ARBA00005189"/>
    </source>
</evidence>
<dbReference type="GO" id="GO:0004609">
    <property type="term" value="F:phosphatidylserine decarboxylase activity"/>
    <property type="evidence" value="ECO:0007669"/>
    <property type="project" value="UniProtKB-EC"/>
</dbReference>
<dbReference type="EMBL" id="CAMPGE010009439">
    <property type="protein sequence ID" value="CAI2368306.1"/>
    <property type="molecule type" value="Genomic_DNA"/>
</dbReference>
<dbReference type="Pfam" id="PF02666">
    <property type="entry name" value="PS_Dcarbxylase"/>
    <property type="match status" value="1"/>
</dbReference>
<keyword evidence="4" id="KW-0444">Lipid biosynthesis</keyword>
<feature type="transmembrane region" description="Helical" evidence="12">
    <location>
        <begin position="39"/>
        <end position="56"/>
    </location>
</feature>
<evidence type="ECO:0000313" key="14">
    <source>
        <dbReference type="Proteomes" id="UP001295684"/>
    </source>
</evidence>
<reference evidence="13" key="1">
    <citation type="submission" date="2023-07" db="EMBL/GenBank/DDBJ databases">
        <authorList>
            <consortium name="AG Swart"/>
            <person name="Singh M."/>
            <person name="Singh A."/>
            <person name="Seah K."/>
            <person name="Emmerich C."/>
        </authorList>
    </citation>
    <scope>NUCLEOTIDE SEQUENCE</scope>
    <source>
        <strain evidence="13">DP1</strain>
    </source>
</reference>
<dbReference type="Proteomes" id="UP001295684">
    <property type="component" value="Unassembled WGS sequence"/>
</dbReference>
<evidence type="ECO:0000256" key="6">
    <source>
        <dbReference type="ARBA" id="ARBA00023098"/>
    </source>
</evidence>
<keyword evidence="6" id="KW-0443">Lipid metabolism</keyword>
<evidence type="ECO:0000256" key="8">
    <source>
        <dbReference type="ARBA" id="ARBA00023239"/>
    </source>
</evidence>
<keyword evidence="12" id="KW-1133">Transmembrane helix</keyword>
<dbReference type="PANTHER" id="PTHR10067">
    <property type="entry name" value="PHOSPHATIDYLSERINE DECARBOXYLASE"/>
    <property type="match status" value="1"/>
</dbReference>
<evidence type="ECO:0000256" key="12">
    <source>
        <dbReference type="SAM" id="Phobius"/>
    </source>
</evidence>
<dbReference type="InterPro" id="IPR033177">
    <property type="entry name" value="PSD-B"/>
</dbReference>
<organism evidence="13 14">
    <name type="scientific">Euplotes crassus</name>
    <dbReference type="NCBI Taxonomy" id="5936"/>
    <lineage>
        <taxon>Eukaryota</taxon>
        <taxon>Sar</taxon>
        <taxon>Alveolata</taxon>
        <taxon>Ciliophora</taxon>
        <taxon>Intramacronucleata</taxon>
        <taxon>Spirotrichea</taxon>
        <taxon>Hypotrichia</taxon>
        <taxon>Euplotida</taxon>
        <taxon>Euplotidae</taxon>
        <taxon>Moneuplotes</taxon>
    </lineage>
</organism>
<accession>A0AAD1XEU6</accession>
<keyword evidence="12" id="KW-0472">Membrane</keyword>
<evidence type="ECO:0000256" key="10">
    <source>
        <dbReference type="ARBA" id="ARBA00023317"/>
    </source>
</evidence>
<name>A0AAD1XEU6_EUPCR</name>
<evidence type="ECO:0000256" key="4">
    <source>
        <dbReference type="ARBA" id="ARBA00022516"/>
    </source>
</evidence>
<dbReference type="GO" id="GO:0005739">
    <property type="term" value="C:mitochondrion"/>
    <property type="evidence" value="ECO:0007669"/>
    <property type="project" value="TreeGrafter"/>
</dbReference>
<evidence type="ECO:0000256" key="5">
    <source>
        <dbReference type="ARBA" id="ARBA00022793"/>
    </source>
</evidence>
<keyword evidence="10" id="KW-0670">Pyruvate</keyword>
<evidence type="ECO:0000313" key="13">
    <source>
        <dbReference type="EMBL" id="CAI2368306.1"/>
    </source>
</evidence>
<dbReference type="PANTHER" id="PTHR10067:SF6">
    <property type="entry name" value="PHOSPHATIDYLSERINE DECARBOXYLASE PROENZYME, MITOCHONDRIAL"/>
    <property type="match status" value="1"/>
</dbReference>
<keyword evidence="5" id="KW-0210">Decarboxylase</keyword>
<evidence type="ECO:0000256" key="1">
    <source>
        <dbReference type="ARBA" id="ARBA00001928"/>
    </source>
</evidence>
<evidence type="ECO:0000256" key="11">
    <source>
        <dbReference type="ARBA" id="ARBA00024326"/>
    </source>
</evidence>
<evidence type="ECO:0000256" key="3">
    <source>
        <dbReference type="ARBA" id="ARBA00012243"/>
    </source>
</evidence>
<keyword evidence="14" id="KW-1185">Reference proteome</keyword>
<evidence type="ECO:0000256" key="9">
    <source>
        <dbReference type="ARBA" id="ARBA00023264"/>
    </source>
</evidence>
<keyword evidence="12" id="KW-0812">Transmembrane</keyword>
<comment type="caution">
    <text evidence="13">The sequence shown here is derived from an EMBL/GenBank/DDBJ whole genome shotgun (WGS) entry which is preliminary data.</text>
</comment>
<dbReference type="EC" id="4.1.1.65" evidence="3"/>
<proteinExistence type="predicted"/>
<keyword evidence="8" id="KW-0456">Lyase</keyword>
<comment type="pathway">
    <text evidence="11">Phospholipid metabolism; phosphatidylethanolamine biosynthesis.</text>
</comment>
<dbReference type="InterPro" id="IPR003817">
    <property type="entry name" value="PS_Dcarbxylase"/>
</dbReference>